<reference evidence="3 4" key="1">
    <citation type="submission" date="2015-12" db="EMBL/GenBank/DDBJ databases">
        <title>Genome sequence of Tistrella mobilis MCCC 1A02139.</title>
        <authorList>
            <person name="Lu L."/>
            <person name="Lai Q."/>
            <person name="Shao Z."/>
            <person name="Qian P."/>
        </authorList>
    </citation>
    <scope>NUCLEOTIDE SEQUENCE [LARGE SCALE GENOMIC DNA]</scope>
    <source>
        <strain evidence="3 4">MCCC 1A02139</strain>
    </source>
</reference>
<proteinExistence type="predicted"/>
<dbReference type="GO" id="GO:0120147">
    <property type="term" value="F:formylglycine-generating oxidase activity"/>
    <property type="evidence" value="ECO:0007669"/>
    <property type="project" value="TreeGrafter"/>
</dbReference>
<dbReference type="Proteomes" id="UP000075787">
    <property type="component" value="Unassembled WGS sequence"/>
</dbReference>
<dbReference type="InterPro" id="IPR051043">
    <property type="entry name" value="Sulfatase_Mod_Factor_Kinase"/>
</dbReference>
<dbReference type="PANTHER" id="PTHR23150:SF19">
    <property type="entry name" value="FORMYLGLYCINE-GENERATING ENZYME"/>
    <property type="match status" value="1"/>
</dbReference>
<dbReference type="InterPro" id="IPR042095">
    <property type="entry name" value="SUMF_sf"/>
</dbReference>
<dbReference type="EMBL" id="LPZR01000168">
    <property type="protein sequence ID" value="KYO51667.1"/>
    <property type="molecule type" value="Genomic_DNA"/>
</dbReference>
<dbReference type="Gene3D" id="3.90.1580.10">
    <property type="entry name" value="paralog of FGE (formylglycine-generating enzyme)"/>
    <property type="match status" value="1"/>
</dbReference>
<name>A0A162KMQ9_9PROT</name>
<dbReference type="InterPro" id="IPR016187">
    <property type="entry name" value="CTDL_fold"/>
</dbReference>
<evidence type="ECO:0000313" key="4">
    <source>
        <dbReference type="Proteomes" id="UP000075787"/>
    </source>
</evidence>
<dbReference type="Pfam" id="PF03781">
    <property type="entry name" value="FGE-sulfatase"/>
    <property type="match status" value="1"/>
</dbReference>
<dbReference type="SUPFAM" id="SSF56436">
    <property type="entry name" value="C-type lectin-like"/>
    <property type="match status" value="1"/>
</dbReference>
<evidence type="ECO:0000259" key="2">
    <source>
        <dbReference type="Pfam" id="PF03781"/>
    </source>
</evidence>
<feature type="domain" description="Sulfatase-modifying factor enzyme-like" evidence="2">
    <location>
        <begin position="195"/>
        <end position="421"/>
    </location>
</feature>
<keyword evidence="1" id="KW-0175">Coiled coil</keyword>
<gene>
    <name evidence="3" type="ORF">AUP44_01000</name>
</gene>
<organism evidence="3 4">
    <name type="scientific">Tistrella mobilis</name>
    <dbReference type="NCBI Taxonomy" id="171437"/>
    <lineage>
        <taxon>Bacteria</taxon>
        <taxon>Pseudomonadati</taxon>
        <taxon>Pseudomonadota</taxon>
        <taxon>Alphaproteobacteria</taxon>
        <taxon>Geminicoccales</taxon>
        <taxon>Geminicoccaceae</taxon>
        <taxon>Tistrella</taxon>
    </lineage>
</organism>
<dbReference type="InterPro" id="IPR005532">
    <property type="entry name" value="SUMF_dom"/>
</dbReference>
<accession>A0A162KMQ9</accession>
<dbReference type="AlphaFoldDB" id="A0A162KMQ9"/>
<dbReference type="PANTHER" id="PTHR23150">
    <property type="entry name" value="SULFATASE MODIFYING FACTOR 1, 2"/>
    <property type="match status" value="1"/>
</dbReference>
<protein>
    <recommendedName>
        <fullName evidence="2">Sulfatase-modifying factor enzyme-like domain-containing protein</fullName>
    </recommendedName>
</protein>
<dbReference type="GeneID" id="97238946"/>
<evidence type="ECO:0000256" key="1">
    <source>
        <dbReference type="SAM" id="Coils"/>
    </source>
</evidence>
<comment type="caution">
    <text evidence="3">The sequence shown here is derived from an EMBL/GenBank/DDBJ whole genome shotgun (WGS) entry which is preliminary data.</text>
</comment>
<feature type="coiled-coil region" evidence="1">
    <location>
        <begin position="469"/>
        <end position="660"/>
    </location>
</feature>
<evidence type="ECO:0000313" key="3">
    <source>
        <dbReference type="EMBL" id="KYO51667.1"/>
    </source>
</evidence>
<dbReference type="RefSeq" id="WP_062765737.1">
    <property type="nucleotide sequence ID" value="NZ_CP121042.1"/>
</dbReference>
<sequence length="827" mass="87925">MAGVFGSGTRPARHARRLIGAAAILGVAAQAIPPATAKETAALPPSADAVWCGYDDPAWMREEDIHASDLGRTVQCPEPASAQTLPVELVLPMPCHRRMVFRKVPVLQDNILDYPVARLGMVTEPVDKAVLSTLVTAASSEAGGSAATGKEGIRQDAGMSMSMAALANQTANGAWTAPIGGGFTDPVSDKAGMERVYYIGKYEVTAPQYAAFAPGGAVDCDASVAAAGSGPGKVPAANEISWLDAASFAEAYSLWLLKENAKKIAKDGIPLLPYEQSAAGFLRLPTEAEWEFAARGGIADQATQNSLMPQTAKDIAATPDNLVNRVEEDDDGRLLFMVGRKMPNLLGLYDVVGNVEEIVLDLFRPVGPGMMGGQPGGFLTRGGNSRDQDQYSSPAVGARTEKAFYTDGEVTRDTAVGFRLVLSAQFFVNDRRGESWTEGATSWVRSGQLAQARLAAARMPEDVPGGARQADADRQLAELQAQVDNLQTRAMAAGQEIERLNADNAAYQTRIEALRDDLARRTAADAEDPAAAAAAGAQLARLQTAQEQAQMDIARLQMELQAERAASGDRAAAADAANRLQGELDRARAEARRLQTALQAQLAQLAADRDQIRQENDRLRMALADAQEVVDRRVGLDRQLTRLQADFRQAQAENAEITGNLGVARQHLAAASAEARRGARDVRQERVRSAMLTVSAINMTERMIRSAAALADRARGNLAGLPAAERATAEASLAEIARRIDILETTNTAQFRFYLGTVLSLGRGATEDVTAAVAAIRADLAAQGIVVLEQALALVERHLGVALQAGGAVPETVTRGWRDDITAVGRI</sequence>